<feature type="transmembrane region" description="Helical" evidence="1">
    <location>
        <begin position="12"/>
        <end position="31"/>
    </location>
</feature>
<sequence length="54" mass="6501">MKTHSRILIQYCVLDILILTVQMFVQLWFLYSKFSRFSTAAPDFSRMSIFYNKT</sequence>
<keyword evidence="1" id="KW-0472">Membrane</keyword>
<evidence type="ECO:0000313" key="2">
    <source>
        <dbReference type="EMBL" id="CAD2193888.1"/>
    </source>
</evidence>
<keyword evidence="1" id="KW-0812">Transmembrane</keyword>
<evidence type="ECO:0000313" key="3">
    <source>
        <dbReference type="Proteomes" id="UP000580250"/>
    </source>
</evidence>
<accession>A0A6V7X3M4</accession>
<comment type="caution">
    <text evidence="2">The sequence shown here is derived from an EMBL/GenBank/DDBJ whole genome shotgun (WGS) entry which is preliminary data.</text>
</comment>
<evidence type="ECO:0000256" key="1">
    <source>
        <dbReference type="SAM" id="Phobius"/>
    </source>
</evidence>
<dbReference type="Proteomes" id="UP000580250">
    <property type="component" value="Unassembled WGS sequence"/>
</dbReference>
<dbReference type="AlphaFoldDB" id="A0A6V7X3M4"/>
<gene>
    <name evidence="2" type="ORF">MENT_LOCUS46866</name>
</gene>
<protein>
    <submittedName>
        <fullName evidence="2">Uncharacterized protein</fullName>
    </submittedName>
</protein>
<proteinExistence type="predicted"/>
<reference evidence="2 3" key="1">
    <citation type="submission" date="2020-08" db="EMBL/GenBank/DDBJ databases">
        <authorList>
            <person name="Koutsovoulos G."/>
            <person name="Danchin GJ E."/>
        </authorList>
    </citation>
    <scope>NUCLEOTIDE SEQUENCE [LARGE SCALE GENOMIC DNA]</scope>
</reference>
<name>A0A6V7X3M4_MELEN</name>
<dbReference type="EMBL" id="CAJEWN010001065">
    <property type="protein sequence ID" value="CAD2193888.1"/>
    <property type="molecule type" value="Genomic_DNA"/>
</dbReference>
<organism evidence="2 3">
    <name type="scientific">Meloidogyne enterolobii</name>
    <name type="common">Root-knot nematode worm</name>
    <name type="synonym">Meloidogyne mayaguensis</name>
    <dbReference type="NCBI Taxonomy" id="390850"/>
    <lineage>
        <taxon>Eukaryota</taxon>
        <taxon>Metazoa</taxon>
        <taxon>Ecdysozoa</taxon>
        <taxon>Nematoda</taxon>
        <taxon>Chromadorea</taxon>
        <taxon>Rhabditida</taxon>
        <taxon>Tylenchina</taxon>
        <taxon>Tylenchomorpha</taxon>
        <taxon>Tylenchoidea</taxon>
        <taxon>Meloidogynidae</taxon>
        <taxon>Meloidogyninae</taxon>
        <taxon>Meloidogyne</taxon>
    </lineage>
</organism>
<keyword evidence="1" id="KW-1133">Transmembrane helix</keyword>